<gene>
    <name evidence="2" type="ORF">HQ603_06695</name>
</gene>
<evidence type="ECO:0008006" key="4">
    <source>
        <dbReference type="Google" id="ProtNLM"/>
    </source>
</evidence>
<organism evidence="2 3">
    <name type="scientific">Rhodococcoides corynebacterioides</name>
    <dbReference type="NCBI Taxonomy" id="53972"/>
    <lineage>
        <taxon>Bacteria</taxon>
        <taxon>Bacillati</taxon>
        <taxon>Actinomycetota</taxon>
        <taxon>Actinomycetes</taxon>
        <taxon>Mycobacteriales</taxon>
        <taxon>Nocardiaceae</taxon>
        <taxon>Rhodococcoides</taxon>
    </lineage>
</organism>
<dbReference type="RefSeq" id="WP_222683780.1">
    <property type="nucleotide sequence ID" value="NZ_JABUBT010000005.1"/>
</dbReference>
<sequence length="46" mass="4988">MSTDRQASPPSAVATPVIVLSWLWVGVPFAWGLYELILKAKNLFGG</sequence>
<feature type="transmembrane region" description="Helical" evidence="1">
    <location>
        <begin position="12"/>
        <end position="34"/>
    </location>
</feature>
<accession>A0ABS7P2B2</accession>
<reference evidence="2 3" key="1">
    <citation type="submission" date="2020-06" db="EMBL/GenBank/DDBJ databases">
        <title>Taxonomy, biology and ecology of Rhodococcus bacteria occurring in California pistachio and other woody hosts as revealed by genome sequence analyses.</title>
        <authorList>
            <person name="Gai Y."/>
            <person name="Riely B."/>
        </authorList>
    </citation>
    <scope>NUCLEOTIDE SEQUENCE [LARGE SCALE GENOMIC DNA]</scope>
    <source>
        <strain evidence="2 3">BP-281</strain>
    </source>
</reference>
<evidence type="ECO:0000256" key="1">
    <source>
        <dbReference type="SAM" id="Phobius"/>
    </source>
</evidence>
<dbReference type="EMBL" id="JABUBU010000003">
    <property type="protein sequence ID" value="MBY6366440.1"/>
    <property type="molecule type" value="Genomic_DNA"/>
</dbReference>
<dbReference type="Proteomes" id="UP000825228">
    <property type="component" value="Unassembled WGS sequence"/>
</dbReference>
<protein>
    <recommendedName>
        <fullName evidence="4">Oxalate:formate antiporter</fullName>
    </recommendedName>
</protein>
<keyword evidence="1" id="KW-0472">Membrane</keyword>
<proteinExistence type="predicted"/>
<evidence type="ECO:0000313" key="2">
    <source>
        <dbReference type="EMBL" id="MBY6366440.1"/>
    </source>
</evidence>
<keyword evidence="1" id="KW-0812">Transmembrane</keyword>
<evidence type="ECO:0000313" key="3">
    <source>
        <dbReference type="Proteomes" id="UP000825228"/>
    </source>
</evidence>
<keyword evidence="3" id="KW-1185">Reference proteome</keyword>
<comment type="caution">
    <text evidence="2">The sequence shown here is derived from an EMBL/GenBank/DDBJ whole genome shotgun (WGS) entry which is preliminary data.</text>
</comment>
<name>A0ABS7P2B2_9NOCA</name>
<keyword evidence="1" id="KW-1133">Transmembrane helix</keyword>